<dbReference type="OrthoDB" id="10315at2157"/>
<dbReference type="Proteomes" id="UP000032408">
    <property type="component" value="Chromosome"/>
</dbReference>
<sequence length="247" mass="26595">MFIKLGIIAGILILGGMIFSTEIDTLFPSTSASVVDSLKTDVSDFGSKASDSVEKRIDNSIEKIIDETGNSISNEITQTGNKISNEISEVKESSQKVISDGISNFNPIESVKNIFETNSTSQNSKSIGSSSISSSPTTPSITQTTPITYETLSLSTKQQSDDNIVLQYSDTSGKTNSVNVVIRTEDKEIFSGTYFTSMFETTVNDATGIPYYVDMVIDHEDYGTVASSVFNPGDSSDSNINGIFSQK</sequence>
<dbReference type="RefSeq" id="WP_048114566.1">
    <property type="nucleotide sequence ID" value="NZ_CP011070.1"/>
</dbReference>
<evidence type="ECO:0000256" key="1">
    <source>
        <dbReference type="SAM" id="MobiDB-lite"/>
    </source>
</evidence>
<dbReference type="KEGG" id="nin:NADRNF5_0089"/>
<reference evidence="3" key="1">
    <citation type="submission" date="2015-03" db="EMBL/GenBank/DDBJ databases">
        <title>Characterization of two novel Thaumarchaeota isolated from the Northern Adriatic Sea.</title>
        <authorList>
            <person name="Bayer B."/>
            <person name="Vojvoda J."/>
            <person name="Offre P."/>
            <person name="Srivastava A."/>
            <person name="Elisabeth N."/>
            <person name="Garcia J.A.L."/>
            <person name="Schleper C."/>
            <person name="Herndl G.J."/>
        </authorList>
    </citation>
    <scope>NUCLEOTIDE SEQUENCE [LARGE SCALE GENOMIC DNA]</scope>
    <source>
        <strain evidence="3">NF5</strain>
    </source>
</reference>
<dbReference type="STRING" id="1580092.NADRNF5_0089"/>
<proteinExistence type="predicted"/>
<name>A0A0D5BZ28_9ARCH</name>
<dbReference type="HOGENOM" id="CLU_1127118_0_0_2"/>
<dbReference type="EMBL" id="CP011070">
    <property type="protein sequence ID" value="AJW69789.1"/>
    <property type="molecule type" value="Genomic_DNA"/>
</dbReference>
<evidence type="ECO:0000313" key="2">
    <source>
        <dbReference type="EMBL" id="AJW69789.1"/>
    </source>
</evidence>
<dbReference type="AlphaFoldDB" id="A0A0D5BZ28"/>
<feature type="region of interest" description="Disordered" evidence="1">
    <location>
        <begin position="119"/>
        <end position="144"/>
    </location>
</feature>
<reference evidence="2 3" key="2">
    <citation type="journal article" date="2016" name="ISME J.">
        <title>Physiological and genomic characterization of two novel marine thaumarchaeal strains indicates niche differentiation.</title>
        <authorList>
            <person name="Bayer B."/>
            <person name="Vojvoda J."/>
            <person name="Offre P."/>
            <person name="Alves R.J."/>
            <person name="Elisabeth N.H."/>
            <person name="Garcia J.A."/>
            <person name="Volland J.M."/>
            <person name="Srivastava A."/>
            <person name="Schleper C."/>
            <person name="Herndl G.J."/>
        </authorList>
    </citation>
    <scope>NUCLEOTIDE SEQUENCE [LARGE SCALE GENOMIC DNA]</scope>
    <source>
        <strain evidence="2 3">NF5</strain>
    </source>
</reference>
<gene>
    <name evidence="2" type="ORF">NADRNF5_0089</name>
</gene>
<dbReference type="GeneID" id="24819348"/>
<organism evidence="2 3">
    <name type="scientific">Nitrosopumilus adriaticus</name>
    <dbReference type="NCBI Taxonomy" id="1580092"/>
    <lineage>
        <taxon>Archaea</taxon>
        <taxon>Nitrososphaerota</taxon>
        <taxon>Nitrososphaeria</taxon>
        <taxon>Nitrosopumilales</taxon>
        <taxon>Nitrosopumilaceae</taxon>
        <taxon>Nitrosopumilus</taxon>
    </lineage>
</organism>
<keyword evidence="3" id="KW-1185">Reference proteome</keyword>
<protein>
    <submittedName>
        <fullName evidence="2">Uncharacterized protein</fullName>
    </submittedName>
</protein>
<evidence type="ECO:0000313" key="3">
    <source>
        <dbReference type="Proteomes" id="UP000032408"/>
    </source>
</evidence>
<accession>A0A0D5BZ28</accession>